<dbReference type="Proteomes" id="UP000051401">
    <property type="component" value="Unassembled WGS sequence"/>
</dbReference>
<gene>
    <name evidence="2" type="ORF">RIdsm_04743</name>
    <name evidence="1" type="ORF">XM52_02625</name>
</gene>
<name>A0A0T5PFD9_9RHOB</name>
<reference evidence="2 4" key="2">
    <citation type="submission" date="2018-08" db="EMBL/GenBank/DDBJ databases">
        <title>Genetic Globetrotter - A new plasmid hitch-hiking vast phylogenetic and geographic distances.</title>
        <authorList>
            <person name="Vollmers J."/>
            <person name="Petersen J."/>
        </authorList>
    </citation>
    <scope>NUCLEOTIDE SEQUENCE [LARGE SCALE GENOMIC DNA]</scope>
    <source>
        <strain evidence="2 4">DSM 26383</strain>
    </source>
</reference>
<dbReference type="EMBL" id="CP031598">
    <property type="protein sequence ID" value="QEW28902.1"/>
    <property type="molecule type" value="Genomic_DNA"/>
</dbReference>
<dbReference type="Pfam" id="PF23812">
    <property type="entry name" value="Phage_TAC_18"/>
    <property type="match status" value="1"/>
</dbReference>
<dbReference type="Proteomes" id="UP000325785">
    <property type="component" value="Chromosome"/>
</dbReference>
<evidence type="ECO:0000313" key="4">
    <source>
        <dbReference type="Proteomes" id="UP000325785"/>
    </source>
</evidence>
<dbReference type="InterPro" id="IPR056919">
    <property type="entry name" value="Phage_TAC_18"/>
</dbReference>
<dbReference type="KEGG" id="rid:RIdsm_04743"/>
<evidence type="ECO:0000313" key="1">
    <source>
        <dbReference type="EMBL" id="KRS19743.1"/>
    </source>
</evidence>
<evidence type="ECO:0000313" key="3">
    <source>
        <dbReference type="Proteomes" id="UP000051401"/>
    </source>
</evidence>
<evidence type="ECO:0000313" key="2">
    <source>
        <dbReference type="EMBL" id="QEW28902.1"/>
    </source>
</evidence>
<dbReference type="RefSeq" id="WP_057812954.1">
    <property type="nucleotide sequence ID" value="NZ_CP031598.1"/>
</dbReference>
<organism evidence="1 3">
    <name type="scientific">Roseovarius indicus</name>
    <dbReference type="NCBI Taxonomy" id="540747"/>
    <lineage>
        <taxon>Bacteria</taxon>
        <taxon>Pseudomonadati</taxon>
        <taxon>Pseudomonadota</taxon>
        <taxon>Alphaproteobacteria</taxon>
        <taxon>Rhodobacterales</taxon>
        <taxon>Roseobacteraceae</taxon>
        <taxon>Roseovarius</taxon>
    </lineage>
</organism>
<keyword evidence="3" id="KW-1185">Reference proteome</keyword>
<protein>
    <submittedName>
        <fullName evidence="1">Uncharacterized protein</fullName>
    </submittedName>
</protein>
<sequence length="118" mass="13338">MTERLRGQLTRALEAHLDGEPLRLPEGSSVLWNVFTSLSRTRILGPAGPNPIQPTEIECWMRLMRLPLEPRHVAILLEMDRIWMQHTYDRGRVPEGAKVLPPQSAHAITPVLFDLAVG</sequence>
<reference evidence="1 3" key="1">
    <citation type="submission" date="2015-04" db="EMBL/GenBank/DDBJ databases">
        <title>The draft genome sequence of Roseovarius indicus B108T.</title>
        <authorList>
            <person name="Li G."/>
            <person name="Lai Q."/>
            <person name="Shao Z."/>
            <person name="Yan P."/>
        </authorList>
    </citation>
    <scope>NUCLEOTIDE SEQUENCE [LARGE SCALE GENOMIC DNA]</scope>
    <source>
        <strain evidence="1 3">B108</strain>
    </source>
</reference>
<dbReference type="OrthoDB" id="8371071at2"/>
<dbReference type="PATRIC" id="fig|540747.5.peg.533"/>
<accession>A0A0T5PFD9</accession>
<proteinExistence type="predicted"/>
<dbReference type="AlphaFoldDB" id="A0A0T5PFD9"/>
<dbReference type="STRING" id="540747.SAMN04488031_102759"/>
<dbReference type="EMBL" id="LAXI01000001">
    <property type="protein sequence ID" value="KRS19743.1"/>
    <property type="molecule type" value="Genomic_DNA"/>
</dbReference>